<name>A0A8X6IJM9_TRICU</name>
<dbReference type="EMBL" id="BMAO01035794">
    <property type="protein sequence ID" value="GFR06015.1"/>
    <property type="molecule type" value="Genomic_DNA"/>
</dbReference>
<keyword evidence="2" id="KW-1185">Reference proteome</keyword>
<organism evidence="1 2">
    <name type="scientific">Trichonephila clavata</name>
    <name type="common">Joro spider</name>
    <name type="synonym">Nephila clavata</name>
    <dbReference type="NCBI Taxonomy" id="2740835"/>
    <lineage>
        <taxon>Eukaryota</taxon>
        <taxon>Metazoa</taxon>
        <taxon>Ecdysozoa</taxon>
        <taxon>Arthropoda</taxon>
        <taxon>Chelicerata</taxon>
        <taxon>Arachnida</taxon>
        <taxon>Araneae</taxon>
        <taxon>Araneomorphae</taxon>
        <taxon>Entelegynae</taxon>
        <taxon>Araneoidea</taxon>
        <taxon>Nephilidae</taxon>
        <taxon>Trichonephila</taxon>
    </lineage>
</organism>
<proteinExistence type="predicted"/>
<sequence length="70" mass="7372">MNQQEHQQLVTSGVLVAPSGAMVTGHSLGNSVIVQATSLAALNSLVGGGGEIFHLFLSQESVKLENRRRT</sequence>
<evidence type="ECO:0000313" key="1">
    <source>
        <dbReference type="EMBL" id="GFR06015.1"/>
    </source>
</evidence>
<dbReference type="AlphaFoldDB" id="A0A8X6IJM9"/>
<gene>
    <name evidence="1" type="ORF">TNCT_590751</name>
</gene>
<comment type="caution">
    <text evidence="1">The sequence shown here is derived from an EMBL/GenBank/DDBJ whole genome shotgun (WGS) entry which is preliminary data.</text>
</comment>
<protein>
    <submittedName>
        <fullName evidence="1">Uncharacterized protein</fullName>
    </submittedName>
</protein>
<dbReference type="Proteomes" id="UP000887116">
    <property type="component" value="Unassembled WGS sequence"/>
</dbReference>
<accession>A0A8X6IJM9</accession>
<reference evidence="1" key="1">
    <citation type="submission" date="2020-07" db="EMBL/GenBank/DDBJ databases">
        <title>Multicomponent nature underlies the extraordinary mechanical properties of spider dragline silk.</title>
        <authorList>
            <person name="Kono N."/>
            <person name="Nakamura H."/>
            <person name="Mori M."/>
            <person name="Yoshida Y."/>
            <person name="Ohtoshi R."/>
            <person name="Malay A.D."/>
            <person name="Moran D.A.P."/>
            <person name="Tomita M."/>
            <person name="Numata K."/>
            <person name="Arakawa K."/>
        </authorList>
    </citation>
    <scope>NUCLEOTIDE SEQUENCE</scope>
</reference>
<evidence type="ECO:0000313" key="2">
    <source>
        <dbReference type="Proteomes" id="UP000887116"/>
    </source>
</evidence>